<evidence type="ECO:0000313" key="1">
    <source>
        <dbReference type="EMBL" id="GJT50553.1"/>
    </source>
</evidence>
<comment type="caution">
    <text evidence="1">The sequence shown here is derived from an EMBL/GenBank/DDBJ whole genome shotgun (WGS) entry which is preliminary data.</text>
</comment>
<reference evidence="1" key="2">
    <citation type="submission" date="2022-01" db="EMBL/GenBank/DDBJ databases">
        <authorList>
            <person name="Yamashiro T."/>
            <person name="Shiraishi A."/>
            <person name="Satake H."/>
            <person name="Nakayama K."/>
        </authorList>
    </citation>
    <scope>NUCLEOTIDE SEQUENCE</scope>
</reference>
<accession>A0ABQ5EI10</accession>
<sequence>MHQLDELRLQAYENSKLYKARTKAYHDKKLRIRKEFKAKGKVLLLNSNFIVNGHRAKIYHDDGQLNELSSEEIHLVCEKGEMKAISFMVSFLKDYRKTMPWAVEKSFIYSVVENTCNEAKLYDKLYDLDETGQGIVNENFLYIQKDPSDGFPLEEK</sequence>
<dbReference type="EMBL" id="BQNB010016330">
    <property type="protein sequence ID" value="GJT50553.1"/>
    <property type="molecule type" value="Genomic_DNA"/>
</dbReference>
<keyword evidence="2" id="KW-1185">Reference proteome</keyword>
<proteinExistence type="predicted"/>
<dbReference type="Proteomes" id="UP001151760">
    <property type="component" value="Unassembled WGS sequence"/>
</dbReference>
<protein>
    <submittedName>
        <fullName evidence="1">Uncharacterized protein</fullName>
    </submittedName>
</protein>
<organism evidence="1 2">
    <name type="scientific">Tanacetum coccineum</name>
    <dbReference type="NCBI Taxonomy" id="301880"/>
    <lineage>
        <taxon>Eukaryota</taxon>
        <taxon>Viridiplantae</taxon>
        <taxon>Streptophyta</taxon>
        <taxon>Embryophyta</taxon>
        <taxon>Tracheophyta</taxon>
        <taxon>Spermatophyta</taxon>
        <taxon>Magnoliopsida</taxon>
        <taxon>eudicotyledons</taxon>
        <taxon>Gunneridae</taxon>
        <taxon>Pentapetalae</taxon>
        <taxon>asterids</taxon>
        <taxon>campanulids</taxon>
        <taxon>Asterales</taxon>
        <taxon>Asteraceae</taxon>
        <taxon>Asteroideae</taxon>
        <taxon>Anthemideae</taxon>
        <taxon>Anthemidinae</taxon>
        <taxon>Tanacetum</taxon>
    </lineage>
</organism>
<name>A0ABQ5EI10_9ASTR</name>
<reference evidence="1" key="1">
    <citation type="journal article" date="2022" name="Int. J. Mol. Sci.">
        <title>Draft Genome of Tanacetum Coccineum: Genomic Comparison of Closely Related Tanacetum-Family Plants.</title>
        <authorList>
            <person name="Yamashiro T."/>
            <person name="Shiraishi A."/>
            <person name="Nakayama K."/>
            <person name="Satake H."/>
        </authorList>
    </citation>
    <scope>NUCLEOTIDE SEQUENCE</scope>
</reference>
<gene>
    <name evidence="1" type="ORF">Tco_0976710</name>
</gene>
<evidence type="ECO:0000313" key="2">
    <source>
        <dbReference type="Proteomes" id="UP001151760"/>
    </source>
</evidence>